<sequence>MKKRLFAEIDNAPLIIFRIFFGFLLACETIGAIFTGWVKANFIDPDFTFSHIGMDWLQPLPGNGMYYYFVVMGILGLLVMLGYKYRLSLGLYTILWAGVYFMQKTSYNNHYYLLLLVCIIMWFLPANRYASFDVKQKPSLKKLTMPAWCSAVMIFQVAIVYFYATIAKFYPGWLDGTFTRNLLEARTSGFFHEIAIQKWFYIFIAYAGIAFDMLVVPLLLWKRTRTLALIASLIFHLFNSITLHIGIFPYFALSFAVFFYPPEKIRKIFFKRKPVVESYGMDYSNTGVLKYFFIPYFVIQLFLPIRHHLIKGDVLWTEEGHRLSWRMMLRSRGGYTLFKVVNKANNNQIPYNVSDDLTRKQINSMDTKPDMIWQMAQRIKKKYKEKGLDVAVYATTKAGINSDPYKTLIDPTVDLASVEWNYFFHNDWVLMYDENGNIIR</sequence>
<name>A0ABQ1JV57_9FLAO</name>
<keyword evidence="5" id="KW-1015">Disulfide bond</keyword>
<evidence type="ECO:0000256" key="1">
    <source>
        <dbReference type="ARBA" id="ARBA00004127"/>
    </source>
</evidence>
<evidence type="ECO:0000256" key="2">
    <source>
        <dbReference type="ARBA" id="ARBA00022692"/>
    </source>
</evidence>
<evidence type="ECO:0000256" key="5">
    <source>
        <dbReference type="ARBA" id="ARBA00023157"/>
    </source>
</evidence>
<protein>
    <submittedName>
        <fullName evidence="9">Type I deoxyribonuclease HsdR</fullName>
    </submittedName>
</protein>
<dbReference type="Proteomes" id="UP000615760">
    <property type="component" value="Unassembled WGS sequence"/>
</dbReference>
<keyword evidence="3 7" id="KW-1133">Transmembrane helix</keyword>
<dbReference type="Pfam" id="PF22777">
    <property type="entry name" value="VKGC_lumenal_dom"/>
    <property type="match status" value="1"/>
</dbReference>
<evidence type="ECO:0000256" key="7">
    <source>
        <dbReference type="SAM" id="Phobius"/>
    </source>
</evidence>
<dbReference type="RefSeq" id="WP_188621042.1">
    <property type="nucleotide sequence ID" value="NZ_BMJE01000004.1"/>
</dbReference>
<keyword evidence="10" id="KW-1185">Reference proteome</keyword>
<dbReference type="PANTHER" id="PTHR12639">
    <property type="entry name" value="VITAMIN K-DEPENDENT GAMMA-CARBOXYLASE"/>
    <property type="match status" value="1"/>
</dbReference>
<evidence type="ECO:0000313" key="10">
    <source>
        <dbReference type="Proteomes" id="UP000615760"/>
    </source>
</evidence>
<proteinExistence type="predicted"/>
<feature type="transmembrane region" description="Helical" evidence="7">
    <location>
        <begin position="233"/>
        <end position="260"/>
    </location>
</feature>
<dbReference type="Pfam" id="PF05090">
    <property type="entry name" value="HTTM"/>
    <property type="match status" value="1"/>
</dbReference>
<feature type="transmembrane region" description="Helical" evidence="7">
    <location>
        <begin position="12"/>
        <end position="38"/>
    </location>
</feature>
<reference evidence="10" key="1">
    <citation type="journal article" date="2019" name="Int. J. Syst. Evol. Microbiol.">
        <title>The Global Catalogue of Microorganisms (GCM) 10K type strain sequencing project: providing services to taxonomists for standard genome sequencing and annotation.</title>
        <authorList>
            <consortium name="The Broad Institute Genomics Platform"/>
            <consortium name="The Broad Institute Genome Sequencing Center for Infectious Disease"/>
            <person name="Wu L."/>
            <person name="Ma J."/>
        </authorList>
    </citation>
    <scope>NUCLEOTIDE SEQUENCE [LARGE SCALE GENOMIC DNA]</scope>
    <source>
        <strain evidence="10">CGMCC 1.15461</strain>
    </source>
</reference>
<feature type="domain" description="HTTM-like" evidence="8">
    <location>
        <begin position="6"/>
        <end position="264"/>
    </location>
</feature>
<dbReference type="PANTHER" id="PTHR12639:SF7">
    <property type="entry name" value="HTTM DOMAIN-CONTAINING PROTEIN"/>
    <property type="match status" value="1"/>
</dbReference>
<comment type="caution">
    <text evidence="9">The sequence shown here is derived from an EMBL/GenBank/DDBJ whole genome shotgun (WGS) entry which is preliminary data.</text>
</comment>
<keyword evidence="4 7" id="KW-0472">Membrane</keyword>
<evidence type="ECO:0000256" key="4">
    <source>
        <dbReference type="ARBA" id="ARBA00023136"/>
    </source>
</evidence>
<accession>A0ABQ1JV57</accession>
<organism evidence="9 10">
    <name type="scientific">Flavobacterium suaedae</name>
    <dbReference type="NCBI Taxonomy" id="1767027"/>
    <lineage>
        <taxon>Bacteria</taxon>
        <taxon>Pseudomonadati</taxon>
        <taxon>Bacteroidota</taxon>
        <taxon>Flavobacteriia</taxon>
        <taxon>Flavobacteriales</taxon>
        <taxon>Flavobacteriaceae</taxon>
        <taxon>Flavobacterium</taxon>
    </lineage>
</organism>
<feature type="transmembrane region" description="Helical" evidence="7">
    <location>
        <begin position="65"/>
        <end position="82"/>
    </location>
</feature>
<dbReference type="SMART" id="SM00752">
    <property type="entry name" value="HTTM"/>
    <property type="match status" value="1"/>
</dbReference>
<feature type="transmembrane region" description="Helical" evidence="7">
    <location>
        <begin position="288"/>
        <end position="305"/>
    </location>
</feature>
<evidence type="ECO:0000256" key="6">
    <source>
        <dbReference type="ARBA" id="ARBA00023239"/>
    </source>
</evidence>
<evidence type="ECO:0000256" key="3">
    <source>
        <dbReference type="ARBA" id="ARBA00022989"/>
    </source>
</evidence>
<feature type="transmembrane region" description="Helical" evidence="7">
    <location>
        <begin position="143"/>
        <end position="164"/>
    </location>
</feature>
<evidence type="ECO:0000259" key="8">
    <source>
        <dbReference type="SMART" id="SM00752"/>
    </source>
</evidence>
<dbReference type="EMBL" id="BMJE01000004">
    <property type="protein sequence ID" value="GGB78997.1"/>
    <property type="molecule type" value="Genomic_DNA"/>
</dbReference>
<evidence type="ECO:0000313" key="9">
    <source>
        <dbReference type="EMBL" id="GGB78997.1"/>
    </source>
</evidence>
<dbReference type="InterPro" id="IPR007782">
    <property type="entry name" value="VKG_COase"/>
</dbReference>
<keyword evidence="6" id="KW-0456">Lyase</keyword>
<dbReference type="InterPro" id="IPR053934">
    <property type="entry name" value="HTTM_dom"/>
</dbReference>
<feature type="transmembrane region" description="Helical" evidence="7">
    <location>
        <begin position="111"/>
        <end position="131"/>
    </location>
</feature>
<dbReference type="InterPro" id="IPR053935">
    <property type="entry name" value="VKGC_lumenal_dom"/>
</dbReference>
<comment type="subcellular location">
    <subcellularLocation>
        <location evidence="1">Endomembrane system</location>
        <topology evidence="1">Multi-pass membrane protein</topology>
    </subcellularLocation>
</comment>
<keyword evidence="2 7" id="KW-0812">Transmembrane</keyword>
<feature type="transmembrane region" description="Helical" evidence="7">
    <location>
        <begin position="199"/>
        <end position="221"/>
    </location>
</feature>
<dbReference type="InterPro" id="IPR011020">
    <property type="entry name" value="HTTM-like"/>
</dbReference>
<gene>
    <name evidence="9" type="ORF">GCM10007424_18970</name>
</gene>